<dbReference type="InterPro" id="IPR012551">
    <property type="entry name" value="DUF1707_SHOCT-like"/>
</dbReference>
<proteinExistence type="predicted"/>
<dbReference type="Pfam" id="PF08044">
    <property type="entry name" value="DUF1707"/>
    <property type="match status" value="1"/>
</dbReference>
<dbReference type="PANTHER" id="PTHR40763">
    <property type="entry name" value="MEMBRANE PROTEIN-RELATED"/>
    <property type="match status" value="1"/>
</dbReference>
<organism evidence="2 3">
    <name type="scientific">Skermania pinensis</name>
    <dbReference type="NCBI Taxonomy" id="39122"/>
    <lineage>
        <taxon>Bacteria</taxon>
        <taxon>Bacillati</taxon>
        <taxon>Actinomycetota</taxon>
        <taxon>Actinomycetes</taxon>
        <taxon>Mycobacteriales</taxon>
        <taxon>Gordoniaceae</taxon>
        <taxon>Skermania</taxon>
    </lineage>
</organism>
<evidence type="ECO:0000259" key="1">
    <source>
        <dbReference type="Pfam" id="PF08044"/>
    </source>
</evidence>
<reference evidence="2" key="1">
    <citation type="submission" date="2021-07" db="EMBL/GenBank/DDBJ databases">
        <title>Candidatus Kaistella beijingensis sp. nov. isolated from a municipal wastewater treatment plant is involved in sludge foaming.</title>
        <authorList>
            <person name="Song Y."/>
            <person name="Liu S.-J."/>
        </authorList>
    </citation>
    <scope>NUCLEOTIDE SEQUENCE</scope>
    <source>
        <strain evidence="2">DSM 43998</strain>
    </source>
</reference>
<dbReference type="RefSeq" id="WP_066469276.1">
    <property type="nucleotide sequence ID" value="NZ_CBCRUZ010000005.1"/>
</dbReference>
<dbReference type="EMBL" id="CP079105">
    <property type="protein sequence ID" value="QXQ13752.1"/>
    <property type="molecule type" value="Genomic_DNA"/>
</dbReference>
<name>A0ABX8S9B2_9ACTN</name>
<accession>A0ABX8S9B2</accession>
<dbReference type="Proteomes" id="UP000887023">
    <property type="component" value="Chromosome"/>
</dbReference>
<keyword evidence="3" id="KW-1185">Reference proteome</keyword>
<protein>
    <submittedName>
        <fullName evidence="2">DUF1707 domain-containing protein</fullName>
    </submittedName>
</protein>
<gene>
    <name evidence="2" type="ORF">KV203_18515</name>
</gene>
<evidence type="ECO:0000313" key="2">
    <source>
        <dbReference type="EMBL" id="QXQ13752.1"/>
    </source>
</evidence>
<feature type="domain" description="DUF1707" evidence="1">
    <location>
        <begin position="6"/>
        <end position="58"/>
    </location>
</feature>
<sequence length="234" mass="25175">MDPRDLRVSDAEREHVGILLQRAVGQGMLSLGEFTERLDTALAARTRSELNAVLADLPGIRIVAPVAAPQPPPGYRPPPHYRPITYRPPPPGYRPPPPGYRPPLPGPNHDVVRGWFSNISRKGAWRVPPHLQVHARMSAVTLDFSQATLSSPVVELAVDSAFSSITLVLPEQATVDVNAIQLLASDITSKVRTGPPAGGLHLVVRGRISFGSATARHPFGTGIRRMMGQGGSQP</sequence>
<evidence type="ECO:0000313" key="3">
    <source>
        <dbReference type="Proteomes" id="UP000887023"/>
    </source>
</evidence>
<dbReference type="PANTHER" id="PTHR40763:SF5">
    <property type="entry name" value="MEMBRANE PROTEIN"/>
    <property type="match status" value="1"/>
</dbReference>